<dbReference type="PANTHER" id="PTHR11795">
    <property type="entry name" value="BRANCHED-CHAIN AMINO ACID TRANSPORT SYSTEM PERMEASE PROTEIN LIVH"/>
    <property type="match status" value="1"/>
</dbReference>
<dbReference type="GO" id="GO:0015188">
    <property type="term" value="F:L-isoleucine transmembrane transporter activity"/>
    <property type="evidence" value="ECO:0007669"/>
    <property type="project" value="TreeGrafter"/>
</dbReference>
<evidence type="ECO:0000256" key="9">
    <source>
        <dbReference type="ARBA" id="ARBA00037998"/>
    </source>
</evidence>
<gene>
    <name evidence="12" type="primary">livH_15</name>
    <name evidence="11" type="synonym">livH_2</name>
    <name evidence="12" type="ORF">LMG1861_02074</name>
    <name evidence="11" type="ORF">LMG1873_00101</name>
</gene>
<dbReference type="InterPro" id="IPR001851">
    <property type="entry name" value="ABC_transp_permease"/>
</dbReference>
<keyword evidence="4" id="KW-0997">Cell inner membrane</keyword>
<evidence type="ECO:0000313" key="12">
    <source>
        <dbReference type="EMBL" id="CAB3856284.1"/>
    </source>
</evidence>
<feature type="transmembrane region" description="Helical" evidence="10">
    <location>
        <begin position="257"/>
        <end position="277"/>
    </location>
</feature>
<dbReference type="AlphaFoldDB" id="A0A6S7CN19"/>
<feature type="transmembrane region" description="Helical" evidence="10">
    <location>
        <begin position="51"/>
        <end position="69"/>
    </location>
</feature>
<evidence type="ECO:0000256" key="5">
    <source>
        <dbReference type="ARBA" id="ARBA00022692"/>
    </source>
</evidence>
<keyword evidence="14" id="KW-1185">Reference proteome</keyword>
<keyword evidence="5 10" id="KW-0812">Transmembrane</keyword>
<keyword evidence="2" id="KW-0813">Transport</keyword>
<dbReference type="GO" id="GO:0042941">
    <property type="term" value="P:D-alanine transmembrane transport"/>
    <property type="evidence" value="ECO:0007669"/>
    <property type="project" value="TreeGrafter"/>
</dbReference>
<reference evidence="13 14" key="1">
    <citation type="submission" date="2020-04" db="EMBL/GenBank/DDBJ databases">
        <authorList>
            <person name="De Canck E."/>
        </authorList>
    </citation>
    <scope>NUCLEOTIDE SEQUENCE [LARGE SCALE GENOMIC DNA]</scope>
    <source>
        <strain evidence="12 13">LMG 1861</strain>
        <strain evidence="11 14">LMG 1873</strain>
    </source>
</reference>
<evidence type="ECO:0000313" key="11">
    <source>
        <dbReference type="EMBL" id="CAB3651784.1"/>
    </source>
</evidence>
<dbReference type="GO" id="GO:0015808">
    <property type="term" value="P:L-alanine transport"/>
    <property type="evidence" value="ECO:0007669"/>
    <property type="project" value="TreeGrafter"/>
</dbReference>
<dbReference type="CDD" id="cd06582">
    <property type="entry name" value="TM_PBP1_LivH_like"/>
    <property type="match status" value="1"/>
</dbReference>
<comment type="similarity">
    <text evidence="9">Belongs to the binding-protein-dependent transport system permease family. LivHM subfamily.</text>
</comment>
<evidence type="ECO:0000256" key="10">
    <source>
        <dbReference type="SAM" id="Phobius"/>
    </source>
</evidence>
<accession>A0A6S7CN19</accession>
<feature type="transmembrane region" description="Helical" evidence="10">
    <location>
        <begin position="205"/>
        <end position="224"/>
    </location>
</feature>
<comment type="subcellular location">
    <subcellularLocation>
        <location evidence="1">Cell membrane</location>
        <topology evidence="1">Multi-pass membrane protein</topology>
    </subcellularLocation>
</comment>
<dbReference type="GO" id="GO:1903806">
    <property type="term" value="P:L-isoleucine import across plasma membrane"/>
    <property type="evidence" value="ECO:0007669"/>
    <property type="project" value="TreeGrafter"/>
</dbReference>
<dbReference type="GO" id="GO:0005304">
    <property type="term" value="F:L-valine transmembrane transporter activity"/>
    <property type="evidence" value="ECO:0007669"/>
    <property type="project" value="TreeGrafter"/>
</dbReference>
<feature type="transmembrane region" description="Helical" evidence="10">
    <location>
        <begin position="283"/>
        <end position="301"/>
    </location>
</feature>
<feature type="transmembrane region" description="Helical" evidence="10">
    <location>
        <begin position="150"/>
        <end position="176"/>
    </location>
</feature>
<evidence type="ECO:0000313" key="13">
    <source>
        <dbReference type="Proteomes" id="UP000494105"/>
    </source>
</evidence>
<evidence type="ECO:0000256" key="6">
    <source>
        <dbReference type="ARBA" id="ARBA00022970"/>
    </source>
</evidence>
<evidence type="ECO:0000256" key="8">
    <source>
        <dbReference type="ARBA" id="ARBA00023136"/>
    </source>
</evidence>
<dbReference type="Pfam" id="PF02653">
    <property type="entry name" value="BPD_transp_2"/>
    <property type="match status" value="1"/>
</dbReference>
<feature type="transmembrane region" description="Helical" evidence="10">
    <location>
        <begin position="109"/>
        <end position="130"/>
    </location>
</feature>
<keyword evidence="6" id="KW-0029">Amino-acid transport</keyword>
<keyword evidence="8 10" id="KW-0472">Membrane</keyword>
<dbReference type="InterPro" id="IPR052157">
    <property type="entry name" value="BCAA_transport_permease"/>
</dbReference>
<evidence type="ECO:0000256" key="1">
    <source>
        <dbReference type="ARBA" id="ARBA00004651"/>
    </source>
</evidence>
<dbReference type="GO" id="GO:0005886">
    <property type="term" value="C:plasma membrane"/>
    <property type="evidence" value="ECO:0007669"/>
    <property type="project" value="UniProtKB-SubCell"/>
</dbReference>
<organism evidence="12 13">
    <name type="scientific">Achromobacter piechaudii</name>
    <dbReference type="NCBI Taxonomy" id="72556"/>
    <lineage>
        <taxon>Bacteria</taxon>
        <taxon>Pseudomonadati</taxon>
        <taxon>Pseudomonadota</taxon>
        <taxon>Betaproteobacteria</taxon>
        <taxon>Burkholderiales</taxon>
        <taxon>Alcaligenaceae</taxon>
        <taxon>Achromobacter</taxon>
    </lineage>
</organism>
<name>A0A6S7CN19_9BURK</name>
<evidence type="ECO:0000313" key="14">
    <source>
        <dbReference type="Proteomes" id="UP000494116"/>
    </source>
</evidence>
<evidence type="ECO:0000256" key="4">
    <source>
        <dbReference type="ARBA" id="ARBA00022519"/>
    </source>
</evidence>
<feature type="transmembrane region" description="Helical" evidence="10">
    <location>
        <begin position="22"/>
        <end position="44"/>
    </location>
</feature>
<proteinExistence type="inferred from homology"/>
<dbReference type="EMBL" id="CADILD010000001">
    <property type="protein sequence ID" value="CAB3856284.1"/>
    <property type="molecule type" value="Genomic_DNA"/>
</dbReference>
<dbReference type="PANTHER" id="PTHR11795:SF371">
    <property type="entry name" value="HIGH-AFFINITY BRANCHED-CHAIN AMINO ACID TRANSPORT SYSTEM PERMEASE PROTEIN LIVH"/>
    <property type="match status" value="1"/>
</dbReference>
<dbReference type="Proteomes" id="UP000494105">
    <property type="component" value="Unassembled WGS sequence"/>
</dbReference>
<keyword evidence="7 10" id="KW-1133">Transmembrane helix</keyword>
<feature type="transmembrane region" description="Helical" evidence="10">
    <location>
        <begin position="75"/>
        <end position="97"/>
    </location>
</feature>
<sequence>MQWALHGALIDLESPIMFEQQFVNALSLGCVYALFALGFTLIFGVLGVINLAHGAVFMVGAYAALFVVQHFGLPLWAALMVAFFVAGFTGVIIDYLVLKPLRKRNAPHLIPMIATIGVGIILNNGAQSIFGASNLRFPHGTVPEEVIEVAGLHLTVIELGIIFLSFALMAVLMYVMRRTQFGRALRAIAESPKAAWLLGINVEKLFVTTSFAAAALGGVAGVLIGLYSNALFPLMGQPMLHKGIAVIILGGMGDIRGAMLGGLFLGFAEVLSVAYIGSTMRDAVAFGLLFLILLVRPQGLFGKVVQRKA</sequence>
<evidence type="ECO:0000256" key="3">
    <source>
        <dbReference type="ARBA" id="ARBA00022475"/>
    </source>
</evidence>
<dbReference type="Proteomes" id="UP000494116">
    <property type="component" value="Unassembled WGS sequence"/>
</dbReference>
<dbReference type="GO" id="GO:0015190">
    <property type="term" value="F:L-leucine transmembrane transporter activity"/>
    <property type="evidence" value="ECO:0007669"/>
    <property type="project" value="TreeGrafter"/>
</dbReference>
<protein>
    <submittedName>
        <fullName evidence="12">High-affinity branched-chain amino acid transport system permease protein LivH</fullName>
    </submittedName>
</protein>
<evidence type="ECO:0000256" key="2">
    <source>
        <dbReference type="ARBA" id="ARBA00022448"/>
    </source>
</evidence>
<dbReference type="GO" id="GO:0015192">
    <property type="term" value="F:L-phenylalanine transmembrane transporter activity"/>
    <property type="evidence" value="ECO:0007669"/>
    <property type="project" value="TreeGrafter"/>
</dbReference>
<keyword evidence="3" id="KW-1003">Cell membrane</keyword>
<dbReference type="EMBL" id="CADIJS010000001">
    <property type="protein sequence ID" value="CAB3651784.1"/>
    <property type="molecule type" value="Genomic_DNA"/>
</dbReference>
<evidence type="ECO:0000256" key="7">
    <source>
        <dbReference type="ARBA" id="ARBA00022989"/>
    </source>
</evidence>